<evidence type="ECO:0000256" key="3">
    <source>
        <dbReference type="ARBA" id="ARBA00022723"/>
    </source>
</evidence>
<keyword evidence="4" id="KW-0378">Hydrolase</keyword>
<evidence type="ECO:0000259" key="9">
    <source>
        <dbReference type="Pfam" id="PF01979"/>
    </source>
</evidence>
<dbReference type="AlphaFoldDB" id="A0A7T8GVD1"/>
<evidence type="ECO:0000256" key="7">
    <source>
        <dbReference type="PIRSR" id="PIRSR611778-50"/>
    </source>
</evidence>
<organism evidence="10 11">
    <name type="scientific">Caligus rogercresseyi</name>
    <name type="common">Sea louse</name>
    <dbReference type="NCBI Taxonomy" id="217165"/>
    <lineage>
        <taxon>Eukaryota</taxon>
        <taxon>Metazoa</taxon>
        <taxon>Ecdysozoa</taxon>
        <taxon>Arthropoda</taxon>
        <taxon>Crustacea</taxon>
        <taxon>Multicrustacea</taxon>
        <taxon>Hexanauplia</taxon>
        <taxon>Copepoda</taxon>
        <taxon>Siphonostomatoida</taxon>
        <taxon>Caligidae</taxon>
        <taxon>Caligus</taxon>
    </lineage>
</organism>
<feature type="modified residue" description="N6-carboxylysine" evidence="7">
    <location>
        <position position="201"/>
    </location>
</feature>
<evidence type="ECO:0000256" key="5">
    <source>
        <dbReference type="ARBA" id="ARBA00036696"/>
    </source>
</evidence>
<dbReference type="Gene3D" id="2.30.40.10">
    <property type="entry name" value="Urease, subunit C, domain 1"/>
    <property type="match status" value="1"/>
</dbReference>
<dbReference type="SUPFAM" id="SSF51556">
    <property type="entry name" value="Metallo-dependent hydrolases"/>
    <property type="match status" value="1"/>
</dbReference>
<dbReference type="GO" id="GO:0004157">
    <property type="term" value="F:dihydropyrimidinase activity"/>
    <property type="evidence" value="ECO:0007669"/>
    <property type="project" value="UniProtKB-EC"/>
</dbReference>
<dbReference type="GO" id="GO:0006208">
    <property type="term" value="P:pyrimidine nucleobase catabolic process"/>
    <property type="evidence" value="ECO:0007669"/>
    <property type="project" value="TreeGrafter"/>
</dbReference>
<accession>A0A7T8GVD1</accession>
<comment type="cofactor">
    <cofactor evidence="1">
        <name>Zn(2+)</name>
        <dbReference type="ChEBI" id="CHEBI:29105"/>
    </cofactor>
</comment>
<dbReference type="InterPro" id="IPR032466">
    <property type="entry name" value="Metal_Hydrolase"/>
</dbReference>
<dbReference type="PANTHER" id="PTHR11647:SF1">
    <property type="entry name" value="COLLAPSIN RESPONSE MEDIATOR PROTEIN"/>
    <property type="match status" value="1"/>
</dbReference>
<proteinExistence type="inferred from homology"/>
<dbReference type="EMBL" id="CP045902">
    <property type="protein sequence ID" value="QQP38510.1"/>
    <property type="molecule type" value="Genomic_DNA"/>
</dbReference>
<comment type="similarity">
    <text evidence="2">Belongs to the metallo-dependent hydrolases superfamily. Hydantoinase/dihydropyrimidinase family.</text>
</comment>
<evidence type="ECO:0000256" key="1">
    <source>
        <dbReference type="ARBA" id="ARBA00001947"/>
    </source>
</evidence>
<feature type="compositionally biased region" description="Gly residues" evidence="8">
    <location>
        <begin position="602"/>
        <end position="611"/>
    </location>
</feature>
<evidence type="ECO:0000256" key="6">
    <source>
        <dbReference type="ARBA" id="ARBA00039113"/>
    </source>
</evidence>
<reference evidence="11" key="1">
    <citation type="submission" date="2021-01" db="EMBL/GenBank/DDBJ databases">
        <title>Caligus Genome Assembly.</title>
        <authorList>
            <person name="Gallardo-Escarate C."/>
        </authorList>
    </citation>
    <scope>NUCLEOTIDE SEQUENCE [LARGE SCALE GENOMIC DNA]</scope>
</reference>
<feature type="domain" description="Amidohydrolase-related" evidence="9">
    <location>
        <begin position="109"/>
        <end position="479"/>
    </location>
</feature>
<protein>
    <recommendedName>
        <fullName evidence="6">dihydropyrimidinase</fullName>
        <ecNumber evidence="6">3.5.2.2</ecNumber>
    </recommendedName>
</protein>
<name>A0A7T8GVD1_CALRO</name>
<dbReference type="GO" id="GO:0005829">
    <property type="term" value="C:cytosol"/>
    <property type="evidence" value="ECO:0007669"/>
    <property type="project" value="TreeGrafter"/>
</dbReference>
<gene>
    <name evidence="10" type="ORF">FKW44_019095</name>
</gene>
<evidence type="ECO:0000313" key="10">
    <source>
        <dbReference type="EMBL" id="QQP38510.1"/>
    </source>
</evidence>
<dbReference type="GO" id="GO:0046872">
    <property type="term" value="F:metal ion binding"/>
    <property type="evidence" value="ECO:0007669"/>
    <property type="project" value="UniProtKB-KW"/>
</dbReference>
<comment type="catalytic activity">
    <reaction evidence="5">
        <text>5,6-dihydrouracil + H2O = 3-(carbamoylamino)propanoate + H(+)</text>
        <dbReference type="Rhea" id="RHEA:16121"/>
        <dbReference type="ChEBI" id="CHEBI:11892"/>
        <dbReference type="ChEBI" id="CHEBI:15377"/>
        <dbReference type="ChEBI" id="CHEBI:15378"/>
        <dbReference type="ChEBI" id="CHEBI:15901"/>
        <dbReference type="EC" id="3.5.2.2"/>
    </reaction>
</comment>
<dbReference type="Gene3D" id="3.20.20.140">
    <property type="entry name" value="Metal-dependent hydrolases"/>
    <property type="match status" value="1"/>
</dbReference>
<evidence type="ECO:0000256" key="8">
    <source>
        <dbReference type="SAM" id="MobiDB-lite"/>
    </source>
</evidence>
<dbReference type="InterPro" id="IPR011778">
    <property type="entry name" value="Hydantoinase/dihydroPyrase"/>
</dbReference>
<dbReference type="NCBIfam" id="TIGR02033">
    <property type="entry name" value="D-hydantoinase"/>
    <property type="match status" value="1"/>
</dbReference>
<dbReference type="FunFam" id="3.20.20.140:FF:000076">
    <property type="entry name" value="Dihydropyrimidinase like 2"/>
    <property type="match status" value="1"/>
</dbReference>
<dbReference type="Proteomes" id="UP000595437">
    <property type="component" value="Chromosome 13"/>
</dbReference>
<evidence type="ECO:0000256" key="2">
    <source>
        <dbReference type="ARBA" id="ARBA00008829"/>
    </source>
</evidence>
<keyword evidence="11" id="KW-1185">Reference proteome</keyword>
<dbReference type="InterPro" id="IPR050378">
    <property type="entry name" value="Metallo-dep_Hydrolases_sf"/>
</dbReference>
<evidence type="ECO:0000256" key="4">
    <source>
        <dbReference type="ARBA" id="ARBA00022801"/>
    </source>
</evidence>
<dbReference type="SUPFAM" id="SSF51338">
    <property type="entry name" value="Composite domain of metallo-dependent hydrolases"/>
    <property type="match status" value="1"/>
</dbReference>
<evidence type="ECO:0000313" key="11">
    <source>
        <dbReference type="Proteomes" id="UP000595437"/>
    </source>
</evidence>
<keyword evidence="3" id="KW-0479">Metal-binding</keyword>
<comment type="PTM">
    <text evidence="7">Carbamylation allows a single lysine to coordinate two divalent metal cations.</text>
</comment>
<dbReference type="EC" id="3.5.2.2" evidence="6"/>
<dbReference type="Pfam" id="PF01979">
    <property type="entry name" value="Amidohydro_1"/>
    <property type="match status" value="1"/>
</dbReference>
<dbReference type="OrthoDB" id="10258955at2759"/>
<dbReference type="InterPro" id="IPR011059">
    <property type="entry name" value="Metal-dep_hydrolase_composite"/>
</dbReference>
<dbReference type="PANTHER" id="PTHR11647">
    <property type="entry name" value="HYDRANTOINASE/DIHYDROPYRIMIDINASE FAMILY MEMBER"/>
    <property type="match status" value="1"/>
</dbReference>
<feature type="region of interest" description="Disordered" evidence="8">
    <location>
        <begin position="584"/>
        <end position="611"/>
    </location>
</feature>
<dbReference type="InterPro" id="IPR006680">
    <property type="entry name" value="Amidohydro-rel"/>
</dbReference>
<sequence length="611" mass="66343">MSSFRTTGDSSQMRAALGQDANSSVASFEVTKSDDTSFQDHTLIDAPVQSLPIFTSEKEVIFIQGGIIGNEDGLMNGDILIRNGIIEEVGEGLEIPEDSEVIDASGKYVLPGGIDVSVNMGMSGDIEDGTKAALCGGTTLVMDLVVPKEDQSLTEAFEEYKINAEKESFCDYCLRIAIPRWEGKVGQELESLVEEGVIGFKAHMSDSMRLAPSEILNFLNKIKSIGAIAQVHAENGEIIAENQKRLSARNVIGPEGHLMSRPEEVEEEAVHCIISFGSEIGVPVILSGISGKEAADLISRAKDDCKFIMGEPSVASLFADGKEISNKNWGHAAGFLTSPPIREDPANISQLWNGISSGALEIVSSHHHTNSIETKRSNGGEVDYRNIRPGVNGVEERLSLLWEKVHWGELKLEDFVKITSSNAAKTFGLYPQKGRIEKGSDADITIMNPKNVRKISLKTQTSTKSDFNVFQGIKVHGVPEVVLRGGEVMVYNYVLNPEPSVGKFVPCSPFPDLRAKAVERKLEREDSFVTASSNYSQPEDFGVTTPRGMGETAPVLNARLGIYQRPMSAHGIRNQQDSTFSLASTNDENAKRKSTVKISAQSGGGNSRGFW</sequence>